<evidence type="ECO:0000313" key="3">
    <source>
        <dbReference type="EMBL" id="SVB05542.1"/>
    </source>
</evidence>
<keyword evidence="1" id="KW-0472">Membrane</keyword>
<keyword evidence="1" id="KW-1133">Transmembrane helix</keyword>
<organism evidence="3">
    <name type="scientific">marine metagenome</name>
    <dbReference type="NCBI Taxonomy" id="408172"/>
    <lineage>
        <taxon>unclassified sequences</taxon>
        <taxon>metagenomes</taxon>
        <taxon>ecological metagenomes</taxon>
    </lineage>
</organism>
<dbReference type="EMBL" id="UINC01027026">
    <property type="protein sequence ID" value="SVB05542.1"/>
    <property type="molecule type" value="Genomic_DNA"/>
</dbReference>
<dbReference type="InterPro" id="IPR009936">
    <property type="entry name" value="DUF1468"/>
</dbReference>
<feature type="transmembrane region" description="Helical" evidence="1">
    <location>
        <begin position="103"/>
        <end position="136"/>
    </location>
</feature>
<accession>A0A382AWW1</accession>
<feature type="transmembrane region" description="Helical" evidence="1">
    <location>
        <begin position="60"/>
        <end position="82"/>
    </location>
</feature>
<gene>
    <name evidence="3" type="ORF">METZ01_LOCUS158396</name>
</gene>
<protein>
    <recommendedName>
        <fullName evidence="2">DUF1468 domain-containing protein</fullName>
    </recommendedName>
</protein>
<name>A0A382AWW1_9ZZZZ</name>
<dbReference type="AlphaFoldDB" id="A0A382AWW1"/>
<evidence type="ECO:0000259" key="2">
    <source>
        <dbReference type="Pfam" id="PF07331"/>
    </source>
</evidence>
<feature type="transmembrane region" description="Helical" evidence="1">
    <location>
        <begin position="142"/>
        <end position="167"/>
    </location>
</feature>
<feature type="domain" description="DUF1468" evidence="2">
    <location>
        <begin position="26"/>
        <end position="167"/>
    </location>
</feature>
<proteinExistence type="predicted"/>
<reference evidence="3" key="1">
    <citation type="submission" date="2018-05" db="EMBL/GenBank/DDBJ databases">
        <authorList>
            <person name="Lanie J.A."/>
            <person name="Ng W.-L."/>
            <person name="Kazmierczak K.M."/>
            <person name="Andrzejewski T.M."/>
            <person name="Davidsen T.M."/>
            <person name="Wayne K.J."/>
            <person name="Tettelin H."/>
            <person name="Glass J.I."/>
            <person name="Rusch D."/>
            <person name="Podicherti R."/>
            <person name="Tsui H.-C.T."/>
            <person name="Winkler M.E."/>
        </authorList>
    </citation>
    <scope>NUCLEOTIDE SEQUENCE</scope>
</reference>
<sequence length="176" mass="19368">MSKEKKSIDFAPRTLGAGLVHKKDLILAAILAAFGALIYYEAGKFPPAPEILGEIINAEVFPKILVVLLIFLVAIIPFEFKITPVKVDEIDKDRGEKVLPITWITIAVLLSIVAAAEFLGAVLTMFVVCLTVPIVWGEKNYVAVAIYAIVFPAFVYLLFNTLLGLYFNPGLLEFIK</sequence>
<dbReference type="Pfam" id="PF07331">
    <property type="entry name" value="TctB"/>
    <property type="match status" value="1"/>
</dbReference>
<feature type="transmembrane region" description="Helical" evidence="1">
    <location>
        <begin position="21"/>
        <end position="40"/>
    </location>
</feature>
<evidence type="ECO:0000256" key="1">
    <source>
        <dbReference type="SAM" id="Phobius"/>
    </source>
</evidence>
<keyword evidence="1" id="KW-0812">Transmembrane</keyword>